<reference evidence="2 3" key="1">
    <citation type="submission" date="2019-09" db="EMBL/GenBank/DDBJ databases">
        <title>Draft genome sequences of 48 bacterial type strains from the CCUG.</title>
        <authorList>
            <person name="Tunovic T."/>
            <person name="Pineiro-Iglesias B."/>
            <person name="Unosson C."/>
            <person name="Inganas E."/>
            <person name="Ohlen M."/>
            <person name="Cardew S."/>
            <person name="Jensie-Markopoulos S."/>
            <person name="Salva-Serra F."/>
            <person name="Jaen-Luchoro D."/>
            <person name="Karlsson R."/>
            <person name="Svensson-Stadler L."/>
            <person name="Chun J."/>
            <person name="Moore E."/>
        </authorList>
    </citation>
    <scope>NUCLEOTIDE SEQUENCE [LARGE SCALE GENOMIC DNA]</scope>
    <source>
        <strain evidence="2 3">CCUG 65687</strain>
    </source>
</reference>
<proteinExistence type="predicted"/>
<feature type="compositionally biased region" description="Polar residues" evidence="1">
    <location>
        <begin position="30"/>
        <end position="43"/>
    </location>
</feature>
<evidence type="ECO:0000313" key="2">
    <source>
        <dbReference type="EMBL" id="KAB0660315.1"/>
    </source>
</evidence>
<organism evidence="2 3">
    <name type="scientific">Burkholderia territorii</name>
    <dbReference type="NCBI Taxonomy" id="1503055"/>
    <lineage>
        <taxon>Bacteria</taxon>
        <taxon>Pseudomonadati</taxon>
        <taxon>Pseudomonadota</taxon>
        <taxon>Betaproteobacteria</taxon>
        <taxon>Burkholderiales</taxon>
        <taxon>Burkholderiaceae</taxon>
        <taxon>Burkholderia</taxon>
        <taxon>Burkholderia cepacia complex</taxon>
    </lineage>
</organism>
<feature type="region of interest" description="Disordered" evidence="1">
    <location>
        <begin position="26"/>
        <end position="54"/>
    </location>
</feature>
<protein>
    <submittedName>
        <fullName evidence="2">Uncharacterized protein</fullName>
    </submittedName>
</protein>
<gene>
    <name evidence="2" type="ORF">F7R13_22765</name>
</gene>
<accession>A0A6L3NC22</accession>
<evidence type="ECO:0000256" key="1">
    <source>
        <dbReference type="SAM" id="MobiDB-lite"/>
    </source>
</evidence>
<dbReference type="AlphaFoldDB" id="A0A6L3NC22"/>
<comment type="caution">
    <text evidence="2">The sequence shown here is derived from an EMBL/GenBank/DDBJ whole genome shotgun (WGS) entry which is preliminary data.</text>
</comment>
<dbReference type="EMBL" id="VZOL01000392">
    <property type="protein sequence ID" value="KAB0660315.1"/>
    <property type="molecule type" value="Genomic_DNA"/>
</dbReference>
<evidence type="ECO:0000313" key="3">
    <source>
        <dbReference type="Proteomes" id="UP000473571"/>
    </source>
</evidence>
<feature type="compositionally biased region" description="Basic and acidic residues" evidence="1">
    <location>
        <begin position="44"/>
        <end position="53"/>
    </location>
</feature>
<name>A0A6L3NC22_9BURK</name>
<sequence>MVAICSDCHRSLDFLYIHFPAARAGHSDLPQITNPTNNRQLPNTEKHRSENRGNMRHRFARQASGTIIGAACAPIMVKPPECGE</sequence>
<dbReference type="Proteomes" id="UP000473571">
    <property type="component" value="Unassembled WGS sequence"/>
</dbReference>